<dbReference type="InterPro" id="IPR016181">
    <property type="entry name" value="Acyl_CoA_acyltransferase"/>
</dbReference>
<dbReference type="EMBL" id="UFQT01000832">
    <property type="protein sequence ID" value="SSX27460.1"/>
    <property type="molecule type" value="Genomic_DNA"/>
</dbReference>
<dbReference type="VEuPathDB" id="VectorBase:CSON014556"/>
<dbReference type="InterPro" id="IPR013653">
    <property type="entry name" value="GCN5-like_dom"/>
</dbReference>
<gene>
    <name evidence="3" type="primary">CSON014556</name>
</gene>
<comment type="similarity">
    <text evidence="1">Belongs to the peptidase S1 family. CLIP subfamily.</text>
</comment>
<sequence>MKKFTFKGVLDGFRSSSVQLPQQMRPEQDIQETLKAEHFCVKKINHPRYGSSGFDWDVSIMKLESPLTFNSAVQPIKLAPAGLVVPDGENLVVSGWGTLSSENSEKFTVLPIDEWAKLRDLYKREWPKYILPYNLLQNYISWHSKDEDYVDANVKVICLENDYSDGTFLLLEKSYLFFYTLNESLDRLEKLLDYLDPKKVYRARCVYDKDKEMFKRVCVQKFGMQIYHEHDCVMFFTSKETGVLYEPRPIPKGIQIKQLKPEIVPHIAPIYPLRNEDTASLFERLIKYNYSLGAFDENGELLAFNLQFMSGEVMALQVIGQHKRRKLGSILAERMGKLITRNGTDIFVRVAAENGPALKFSESLGMKNLGKMCHIVTFRHGFPNQPTALAYDPVQKLLAVGDKAGSLRMYPFLNVIQKENQTN</sequence>
<dbReference type="Gene3D" id="2.40.10.10">
    <property type="entry name" value="Trypsin-like serine proteases"/>
    <property type="match status" value="1"/>
</dbReference>
<dbReference type="PROSITE" id="PS51186">
    <property type="entry name" value="GNAT"/>
    <property type="match status" value="1"/>
</dbReference>
<dbReference type="Pfam" id="PF08445">
    <property type="entry name" value="FR47"/>
    <property type="match status" value="1"/>
</dbReference>
<dbReference type="AlphaFoldDB" id="A0A336MBY7"/>
<dbReference type="InterPro" id="IPR001254">
    <property type="entry name" value="Trypsin_dom"/>
</dbReference>
<dbReference type="GO" id="GO:0006508">
    <property type="term" value="P:proteolysis"/>
    <property type="evidence" value="ECO:0007669"/>
    <property type="project" value="InterPro"/>
</dbReference>
<evidence type="ECO:0000256" key="1">
    <source>
        <dbReference type="ARBA" id="ARBA00024195"/>
    </source>
</evidence>
<dbReference type="PANTHER" id="PTHR20958">
    <property type="entry name" value="GLYCINE N-ACYLTRANSFERASE-LIKE PROTEIN"/>
    <property type="match status" value="1"/>
</dbReference>
<protein>
    <submittedName>
        <fullName evidence="3">CSON014556 protein</fullName>
    </submittedName>
</protein>
<dbReference type="SUPFAM" id="SSF50494">
    <property type="entry name" value="Trypsin-like serine proteases"/>
    <property type="match status" value="1"/>
</dbReference>
<dbReference type="InterPro" id="IPR009003">
    <property type="entry name" value="Peptidase_S1_PA"/>
</dbReference>
<dbReference type="SUPFAM" id="SSF55729">
    <property type="entry name" value="Acyl-CoA N-acyltransferases (Nat)"/>
    <property type="match status" value="1"/>
</dbReference>
<accession>A0A336MBY7</accession>
<dbReference type="Pfam" id="PF00089">
    <property type="entry name" value="Trypsin"/>
    <property type="match status" value="1"/>
</dbReference>
<dbReference type="Gene3D" id="3.40.630.30">
    <property type="match status" value="2"/>
</dbReference>
<dbReference type="InterPro" id="IPR043504">
    <property type="entry name" value="Peptidase_S1_PA_chymotrypsin"/>
</dbReference>
<dbReference type="PANTHER" id="PTHR20958:SF10">
    <property type="entry name" value="GH05617P-RELATED"/>
    <property type="match status" value="1"/>
</dbReference>
<name>A0A336MBY7_CULSO</name>
<proteinExistence type="inferred from homology"/>
<dbReference type="InterPro" id="IPR000182">
    <property type="entry name" value="GNAT_dom"/>
</dbReference>
<evidence type="ECO:0000259" key="2">
    <source>
        <dbReference type="PROSITE" id="PS51186"/>
    </source>
</evidence>
<organism evidence="3">
    <name type="scientific">Culicoides sonorensis</name>
    <name type="common">Biting midge</name>
    <dbReference type="NCBI Taxonomy" id="179676"/>
    <lineage>
        <taxon>Eukaryota</taxon>
        <taxon>Metazoa</taxon>
        <taxon>Ecdysozoa</taxon>
        <taxon>Arthropoda</taxon>
        <taxon>Hexapoda</taxon>
        <taxon>Insecta</taxon>
        <taxon>Pterygota</taxon>
        <taxon>Neoptera</taxon>
        <taxon>Endopterygota</taxon>
        <taxon>Diptera</taxon>
        <taxon>Nematocera</taxon>
        <taxon>Chironomoidea</taxon>
        <taxon>Ceratopogonidae</taxon>
        <taxon>Ceratopogoninae</taxon>
        <taxon>Culicoides</taxon>
        <taxon>Monoculicoides</taxon>
    </lineage>
</organism>
<feature type="domain" description="N-acetyltransferase" evidence="2">
    <location>
        <begin position="254"/>
        <end position="398"/>
    </location>
</feature>
<reference evidence="3" key="1">
    <citation type="submission" date="2018-07" db="EMBL/GenBank/DDBJ databases">
        <authorList>
            <person name="Quirk P.G."/>
            <person name="Krulwich T.A."/>
        </authorList>
    </citation>
    <scope>NUCLEOTIDE SEQUENCE</scope>
</reference>
<dbReference type="InterPro" id="IPR053225">
    <property type="entry name" value="Acyl-CoA_N-acyltransferase"/>
</dbReference>
<dbReference type="GO" id="GO:0004252">
    <property type="term" value="F:serine-type endopeptidase activity"/>
    <property type="evidence" value="ECO:0007669"/>
    <property type="project" value="InterPro"/>
</dbReference>
<dbReference type="GO" id="GO:0016747">
    <property type="term" value="F:acyltransferase activity, transferring groups other than amino-acyl groups"/>
    <property type="evidence" value="ECO:0007669"/>
    <property type="project" value="InterPro"/>
</dbReference>
<evidence type="ECO:0000313" key="3">
    <source>
        <dbReference type="EMBL" id="SSX27460.1"/>
    </source>
</evidence>